<comment type="caution">
    <text evidence="4">The sequence shown here is derived from an EMBL/GenBank/DDBJ whole genome shotgun (WGS) entry which is preliminary data.</text>
</comment>
<feature type="compositionally biased region" description="Basic residues" evidence="2">
    <location>
        <begin position="1640"/>
        <end position="1651"/>
    </location>
</feature>
<protein>
    <submittedName>
        <fullName evidence="4">Sterile alpha motif domain-containing protein 9</fullName>
    </submittedName>
</protein>
<dbReference type="GO" id="GO:0042981">
    <property type="term" value="P:regulation of apoptotic process"/>
    <property type="evidence" value="ECO:0007669"/>
    <property type="project" value="InterPro"/>
</dbReference>
<evidence type="ECO:0000313" key="4">
    <source>
        <dbReference type="EMBL" id="KAK0066552.1"/>
    </source>
</evidence>
<dbReference type="PROSITE" id="PS50209">
    <property type="entry name" value="CARD"/>
    <property type="match status" value="1"/>
</dbReference>
<dbReference type="SUPFAM" id="SSF47986">
    <property type="entry name" value="DEATH domain"/>
    <property type="match status" value="1"/>
</dbReference>
<sequence>MNAAEWEQLRKNWTDLCDVYPSDIIGYFYQNGVIDLKEKEKIQAPETRSEQMERLLYNIRCKEGHQPFQKLLEILTAEKYLPLVQKIKVTETQADPNVKSSADPNANNDLISSILRTHFTETSGASTLLNDIRDLLKQKKVFPGGNEWNNKDLSAFLTKEFVGIQIEQVSKLLKGKPRILLNVVNLKKLDLGTLEIPTEKPETQLPSDLQDTEDKKIEEKTLIEHPRKFDEEVTPTTKYKYGHIFTDIMTETRGLLLSPIKNFHLIECKNRDLALKEICLELVPFASACINERRNGTIYFGVSPVGHTLYKAGKIVGVSLDKLQVQHEVNYYLRESFLETQISIIRKVIREPKFIPVIQIEPILSTDLVVLEFDVIPSQIFMNKEIIKTNLRLLTQFGNNKKMDKAVFRFSESGKPELLTETKRDKFEREIPSLIEQRKEEEKKVKNHLKPDLNNKLLGVLTGGPKSLVDDIYPFLITSEIDSHMDQDYLLQNMSFIKYLQPEVVFDFDPQGYSNGIYKNLDSLQEESMRVLTIDDFDKQKNSTESYDELVASISCKTVSHWVFCNGYESMEPMDRREWNKYRRRAFQQALRDYIDHIGNERTLIIICLFSKSYETLLLACDEILTLLPDNWILLAESEDIAKSWQERMLNEDKIEKSDIKDKFVVGMKWEQVNSTISLATNVDESFKVFLPCSNGVLEIVPKKKLNEWNDIDVLTAGDLDVEDETEMNNKRNEVEQEFYRGEEVQWLNFWFRDQVLERDVHENLKEDVQEALRGNTDEDKVTYVELLHQPGAGGTTTAKNILWQFRKKYRCCHVRRITEHTCDQLEEIWQFKDSTPKPLLVFIDNQEEEDCIKLKGKLEEQGRLHWRKSEESFDVFCTILECKRRASMPLLLRYHQETLKHELSRSEKDWFDRKNDSLSKLFEKDKKKVNPKFLLAFNIMRKNFKPHYVENVVREFSEAVKSDLEIELLKIVSFLNVYDPLFQPVKVVWLDNFMKSKKYISLSRSNFFSREVNWEAKLTEGVKFFLNLSNGRTSKKKSVQSIRIMNKQVGSEILKCMKEKTKSKESDIMLALCKPSMYRQEGKEAGKYRSLINSVAKKRELGKDGKKQKFSVLVIYILEHEGVEVALHVLETLFNVNKDAFTAQLISRVYMSTKNWQSATEFANRALKLKPENSFLWDTAGRVFKAKLNDIIEKNKQNGEHGFQNSDILEIVGLSVEGIEAFKKQQQVSEREITAMEINNVAGYAGELRTILLLLSALKLHHVFNNIHTLQIYLVDFSYDLTELQFLKNHAAFLKSLKGRASEVLRRLDEEYLQMKSSHSQEEGGALPGDFSRESLIDLKANLDIYFDTDEITVSKLSESDECLYRLDKARKLGADSLDHLLRLRSRQEHKTIEKCYAIVLKNVTTKYSSFDDLRAILDTITLLLVDKRKPQGLLFKDVVEWSKQLYFMDQPKDIIHSYMEPFLYFVLYNFPTEERINHVGPHIELKNAIDNWLEMFKKNHPNHGKENFSCRRIVTTLFFLGNGQPLEDIVFQDTLEDLKTLSFKEKWNHPNIRQKLRLMEGVLSNDGEKVNISITTKEGNRFILPVSTSHKVAKSIMWNKKVYFYLGFSFKGPRAYGMSLEKLGEIDKPEPVNNFSKRISKQNRNKREL</sequence>
<dbReference type="Proteomes" id="UP001233172">
    <property type="component" value="Unassembled WGS sequence"/>
</dbReference>
<proteinExistence type="predicted"/>
<dbReference type="Gene3D" id="1.25.40.10">
    <property type="entry name" value="Tetratricopeptide repeat domain"/>
    <property type="match status" value="1"/>
</dbReference>
<evidence type="ECO:0000313" key="5">
    <source>
        <dbReference type="Proteomes" id="UP001233172"/>
    </source>
</evidence>
<dbReference type="InterPro" id="IPR019734">
    <property type="entry name" value="TPR_rpt"/>
</dbReference>
<dbReference type="GO" id="GO:0005737">
    <property type="term" value="C:cytoplasm"/>
    <property type="evidence" value="ECO:0007669"/>
    <property type="project" value="TreeGrafter"/>
</dbReference>
<reference evidence="4" key="2">
    <citation type="submission" date="2023-04" db="EMBL/GenBank/DDBJ databases">
        <authorList>
            <person name="Bu L."/>
            <person name="Lu L."/>
            <person name="Laidemitt M.R."/>
            <person name="Zhang S.M."/>
            <person name="Mutuku M."/>
            <person name="Mkoji G."/>
            <person name="Steinauer M."/>
            <person name="Loker E.S."/>
        </authorList>
    </citation>
    <scope>NUCLEOTIDE SEQUENCE</scope>
    <source>
        <strain evidence="4">KasaAsao</strain>
        <tissue evidence="4">Whole Snail</tissue>
    </source>
</reference>
<keyword evidence="1" id="KW-0802">TPR repeat</keyword>
<dbReference type="CDD" id="cd01671">
    <property type="entry name" value="CARD"/>
    <property type="match status" value="1"/>
</dbReference>
<dbReference type="EMBL" id="JASAOG010000010">
    <property type="protein sequence ID" value="KAK0066552.1"/>
    <property type="molecule type" value="Genomic_DNA"/>
</dbReference>
<evidence type="ECO:0000256" key="2">
    <source>
        <dbReference type="SAM" id="MobiDB-lite"/>
    </source>
</evidence>
<gene>
    <name evidence="4" type="ORF">Bpfe_003984</name>
</gene>
<dbReference type="PANTHER" id="PTHR16155">
    <property type="entry name" value="DED DOMAIN-CONTAINING PROTEIN"/>
    <property type="match status" value="1"/>
</dbReference>
<dbReference type="InterPro" id="IPR011990">
    <property type="entry name" value="TPR-like_helical_dom_sf"/>
</dbReference>
<accession>A0AAD8C4Y6</accession>
<keyword evidence="5" id="KW-1185">Reference proteome</keyword>
<evidence type="ECO:0000259" key="3">
    <source>
        <dbReference type="PROSITE" id="PS50209"/>
    </source>
</evidence>
<evidence type="ECO:0000256" key="1">
    <source>
        <dbReference type="PROSITE-ProRule" id="PRU00339"/>
    </source>
</evidence>
<organism evidence="4 5">
    <name type="scientific">Biomphalaria pfeifferi</name>
    <name type="common">Bloodfluke planorb</name>
    <name type="synonym">Freshwater snail</name>
    <dbReference type="NCBI Taxonomy" id="112525"/>
    <lineage>
        <taxon>Eukaryota</taxon>
        <taxon>Metazoa</taxon>
        <taxon>Spiralia</taxon>
        <taxon>Lophotrochozoa</taxon>
        <taxon>Mollusca</taxon>
        <taxon>Gastropoda</taxon>
        <taxon>Heterobranchia</taxon>
        <taxon>Euthyneura</taxon>
        <taxon>Panpulmonata</taxon>
        <taxon>Hygrophila</taxon>
        <taxon>Lymnaeoidea</taxon>
        <taxon>Planorbidae</taxon>
        <taxon>Biomphalaria</taxon>
    </lineage>
</organism>
<feature type="region of interest" description="Disordered" evidence="2">
    <location>
        <begin position="1630"/>
        <end position="1651"/>
    </location>
</feature>
<dbReference type="InterPro" id="IPR001315">
    <property type="entry name" value="CARD"/>
</dbReference>
<dbReference type="PROSITE" id="PS50005">
    <property type="entry name" value="TPR"/>
    <property type="match status" value="1"/>
</dbReference>
<feature type="repeat" description="TPR" evidence="1">
    <location>
        <begin position="1141"/>
        <end position="1174"/>
    </location>
</feature>
<feature type="domain" description="CARD" evidence="3">
    <location>
        <begin position="1"/>
        <end position="75"/>
    </location>
</feature>
<dbReference type="Gene3D" id="1.10.533.10">
    <property type="entry name" value="Death Domain, Fas"/>
    <property type="match status" value="1"/>
</dbReference>
<dbReference type="PANTHER" id="PTHR16155:SF19">
    <property type="entry name" value="DED DOMAIN-CONTAINING PROTEIN"/>
    <property type="match status" value="1"/>
</dbReference>
<reference evidence="4" key="1">
    <citation type="journal article" date="2023" name="PLoS Negl. Trop. Dis.">
        <title>A genome sequence for Biomphalaria pfeifferi, the major vector snail for the human-infecting parasite Schistosoma mansoni.</title>
        <authorList>
            <person name="Bu L."/>
            <person name="Lu L."/>
            <person name="Laidemitt M.R."/>
            <person name="Zhang S.M."/>
            <person name="Mutuku M."/>
            <person name="Mkoji G."/>
            <person name="Steinauer M."/>
            <person name="Loker E.S."/>
        </authorList>
    </citation>
    <scope>NUCLEOTIDE SEQUENCE</scope>
    <source>
        <strain evidence="4">KasaAsao</strain>
    </source>
</reference>
<name>A0AAD8C4Y6_BIOPF</name>
<dbReference type="InterPro" id="IPR011029">
    <property type="entry name" value="DEATH-like_dom_sf"/>
</dbReference>